<dbReference type="AlphaFoldDB" id="G2R904"/>
<dbReference type="RefSeq" id="XP_003655790.1">
    <property type="nucleotide sequence ID" value="XM_003655742.1"/>
</dbReference>
<sequence>MGSFSISGLVMAAATQAVVGWSVAWFRPCLSEAHTSLRQKRVNISNLMNCVNQELAQLPFTSKLLR</sequence>
<dbReference type="GeneID" id="11520171"/>
<proteinExistence type="predicted"/>
<evidence type="ECO:0000313" key="2">
    <source>
        <dbReference type="EMBL" id="AEO69454.1"/>
    </source>
</evidence>
<dbReference type="HOGENOM" id="CLU_2832963_0_0_1"/>
<dbReference type="EMBL" id="CP003012">
    <property type="protein sequence ID" value="AEO69454.1"/>
    <property type="molecule type" value="Genomic_DNA"/>
</dbReference>
<evidence type="ECO:0008006" key="4">
    <source>
        <dbReference type="Google" id="ProtNLM"/>
    </source>
</evidence>
<protein>
    <recommendedName>
        <fullName evidence="4">Secreted protein</fullName>
    </recommendedName>
</protein>
<dbReference type="KEGG" id="ttt:THITE_2119883"/>
<keyword evidence="3" id="KW-1185">Reference proteome</keyword>
<organism evidence="2 3">
    <name type="scientific">Thermothielavioides terrestris (strain ATCC 38088 / NRRL 8126)</name>
    <name type="common">Thielavia terrestris</name>
    <dbReference type="NCBI Taxonomy" id="578455"/>
    <lineage>
        <taxon>Eukaryota</taxon>
        <taxon>Fungi</taxon>
        <taxon>Dikarya</taxon>
        <taxon>Ascomycota</taxon>
        <taxon>Pezizomycotina</taxon>
        <taxon>Sordariomycetes</taxon>
        <taxon>Sordariomycetidae</taxon>
        <taxon>Sordariales</taxon>
        <taxon>Chaetomiaceae</taxon>
        <taxon>Thermothielavioides</taxon>
        <taxon>Thermothielavioides terrestris</taxon>
    </lineage>
</organism>
<accession>G2R904</accession>
<feature type="chain" id="PRO_5003436318" description="Secreted protein" evidence="1">
    <location>
        <begin position="21"/>
        <end position="66"/>
    </location>
</feature>
<dbReference type="Proteomes" id="UP000008181">
    <property type="component" value="Chromosome 4"/>
</dbReference>
<name>G2R904_THETT</name>
<feature type="signal peptide" evidence="1">
    <location>
        <begin position="1"/>
        <end position="20"/>
    </location>
</feature>
<evidence type="ECO:0000256" key="1">
    <source>
        <dbReference type="SAM" id="SignalP"/>
    </source>
</evidence>
<keyword evidence="1" id="KW-0732">Signal</keyword>
<evidence type="ECO:0000313" key="3">
    <source>
        <dbReference type="Proteomes" id="UP000008181"/>
    </source>
</evidence>
<gene>
    <name evidence="2" type="ORF">THITE_2119883</name>
</gene>
<reference evidence="2 3" key="1">
    <citation type="journal article" date="2011" name="Nat. Biotechnol.">
        <title>Comparative genomic analysis of the thermophilic biomass-degrading fungi Myceliophthora thermophila and Thielavia terrestris.</title>
        <authorList>
            <person name="Berka R.M."/>
            <person name="Grigoriev I.V."/>
            <person name="Otillar R."/>
            <person name="Salamov A."/>
            <person name="Grimwood J."/>
            <person name="Reid I."/>
            <person name="Ishmael N."/>
            <person name="John T."/>
            <person name="Darmond C."/>
            <person name="Moisan M.-C."/>
            <person name="Henrissat B."/>
            <person name="Coutinho P.M."/>
            <person name="Lombard V."/>
            <person name="Natvig D.O."/>
            <person name="Lindquist E."/>
            <person name="Schmutz J."/>
            <person name="Lucas S."/>
            <person name="Harris P."/>
            <person name="Powlowski J."/>
            <person name="Bellemare A."/>
            <person name="Taylor D."/>
            <person name="Butler G."/>
            <person name="de Vries R.P."/>
            <person name="Allijn I.E."/>
            <person name="van den Brink J."/>
            <person name="Ushinsky S."/>
            <person name="Storms R."/>
            <person name="Powell A.J."/>
            <person name="Paulsen I.T."/>
            <person name="Elbourne L.D.H."/>
            <person name="Baker S.E."/>
            <person name="Magnuson J."/>
            <person name="LaBoissiere S."/>
            <person name="Clutterbuck A.J."/>
            <person name="Martinez D."/>
            <person name="Wogulis M."/>
            <person name="de Leon A.L."/>
            <person name="Rey M.W."/>
            <person name="Tsang A."/>
        </authorList>
    </citation>
    <scope>NUCLEOTIDE SEQUENCE [LARGE SCALE GENOMIC DNA]</scope>
    <source>
        <strain evidence="3">ATCC 38088 / NRRL 8126</strain>
    </source>
</reference>